<protein>
    <submittedName>
        <fullName evidence="4">Aldo/keto reductase</fullName>
    </submittedName>
</protein>
<evidence type="ECO:0000256" key="2">
    <source>
        <dbReference type="SAM" id="MobiDB-lite"/>
    </source>
</evidence>
<dbReference type="InterPro" id="IPR020471">
    <property type="entry name" value="AKR"/>
</dbReference>
<feature type="compositionally biased region" description="Polar residues" evidence="2">
    <location>
        <begin position="322"/>
        <end position="337"/>
    </location>
</feature>
<dbReference type="Pfam" id="PF00248">
    <property type="entry name" value="Aldo_ket_red"/>
    <property type="match status" value="1"/>
</dbReference>
<dbReference type="EMBL" id="JAHGAW010000006">
    <property type="protein sequence ID" value="MBT2187366.1"/>
    <property type="molecule type" value="Genomic_DNA"/>
</dbReference>
<dbReference type="RefSeq" id="WP_214623249.1">
    <property type="nucleotide sequence ID" value="NZ_JAHGAW010000006.1"/>
</dbReference>
<dbReference type="Gene3D" id="3.20.20.100">
    <property type="entry name" value="NADP-dependent oxidoreductase domain"/>
    <property type="match status" value="1"/>
</dbReference>
<dbReference type="FunFam" id="3.20.20.100:FF:000004">
    <property type="entry name" value="Oxidoreductase, aldo/keto reductase"/>
    <property type="match status" value="1"/>
</dbReference>
<sequence length="345" mass="38357">MQLRTLGGTGMQVSPLCLGAMMFGAIGNRDHDECVRIIHRSIDAGINFIDTADGYSRGESEEIIGKAIKGRRERLVIATKFYATMSDDPNMRGASRRWVTRAVEDSLRRLGIDHIDLYQLHRWDDVTDLEETLFTLTDLVRQGKIRAFGCSSFPADRIVESHWIAEKRGTQRFRCNQPAYSIFNREIERFILPASQRHGMGTITFSPLDGGYLSGRYRKPEDMNGENRFAYFGRITGRGFDPYAEAVRRKLDLVAELSALADEAGISLAHMAIAFVIQHPGVTSAILGPRTLDQLEGLLGATDVRLSAETLDRIDALVPPGTSLNPINDMPSGTTKQALRRGDAL</sequence>
<feature type="domain" description="NADP-dependent oxidoreductase" evidence="3">
    <location>
        <begin position="15"/>
        <end position="317"/>
    </location>
</feature>
<evidence type="ECO:0000313" key="4">
    <source>
        <dbReference type="EMBL" id="MBT2187366.1"/>
    </source>
</evidence>
<accession>A0A9X1IRD9</accession>
<dbReference type="AlphaFoldDB" id="A0A9X1IRD9"/>
<keyword evidence="1" id="KW-0560">Oxidoreductase</keyword>
<dbReference type="Proteomes" id="UP001138757">
    <property type="component" value="Unassembled WGS sequence"/>
</dbReference>
<dbReference type="PRINTS" id="PR00069">
    <property type="entry name" value="ALDKETRDTASE"/>
</dbReference>
<dbReference type="PANTHER" id="PTHR43364:SF4">
    <property type="entry name" value="NAD(P)-LINKED OXIDOREDUCTASE SUPERFAMILY PROTEIN"/>
    <property type="match status" value="1"/>
</dbReference>
<dbReference type="InterPro" id="IPR023210">
    <property type="entry name" value="NADP_OxRdtase_dom"/>
</dbReference>
<keyword evidence="5" id="KW-1185">Reference proteome</keyword>
<name>A0A9X1IRD9_9SPHN</name>
<evidence type="ECO:0000313" key="5">
    <source>
        <dbReference type="Proteomes" id="UP001138757"/>
    </source>
</evidence>
<feature type="region of interest" description="Disordered" evidence="2">
    <location>
        <begin position="322"/>
        <end position="345"/>
    </location>
</feature>
<dbReference type="SUPFAM" id="SSF51430">
    <property type="entry name" value="NAD(P)-linked oxidoreductase"/>
    <property type="match status" value="1"/>
</dbReference>
<dbReference type="InterPro" id="IPR050523">
    <property type="entry name" value="AKR_Detox_Biosynth"/>
</dbReference>
<evidence type="ECO:0000259" key="3">
    <source>
        <dbReference type="Pfam" id="PF00248"/>
    </source>
</evidence>
<dbReference type="PANTHER" id="PTHR43364">
    <property type="entry name" value="NADH-SPECIFIC METHYLGLYOXAL REDUCTASE-RELATED"/>
    <property type="match status" value="1"/>
</dbReference>
<gene>
    <name evidence="4" type="ORF">KK488_10455</name>
</gene>
<dbReference type="InterPro" id="IPR036812">
    <property type="entry name" value="NAD(P)_OxRdtase_dom_sf"/>
</dbReference>
<dbReference type="GO" id="GO:0005829">
    <property type="term" value="C:cytosol"/>
    <property type="evidence" value="ECO:0007669"/>
    <property type="project" value="TreeGrafter"/>
</dbReference>
<comment type="caution">
    <text evidence="4">The sequence shown here is derived from an EMBL/GenBank/DDBJ whole genome shotgun (WGS) entry which is preliminary data.</text>
</comment>
<evidence type="ECO:0000256" key="1">
    <source>
        <dbReference type="ARBA" id="ARBA00023002"/>
    </source>
</evidence>
<dbReference type="GO" id="GO:0016491">
    <property type="term" value="F:oxidoreductase activity"/>
    <property type="evidence" value="ECO:0007669"/>
    <property type="project" value="UniProtKB-KW"/>
</dbReference>
<organism evidence="4 5">
    <name type="scientific">Sphingobium nicotianae</name>
    <dbReference type="NCBI Taxonomy" id="2782607"/>
    <lineage>
        <taxon>Bacteria</taxon>
        <taxon>Pseudomonadati</taxon>
        <taxon>Pseudomonadota</taxon>
        <taxon>Alphaproteobacteria</taxon>
        <taxon>Sphingomonadales</taxon>
        <taxon>Sphingomonadaceae</taxon>
        <taxon>Sphingobium</taxon>
    </lineage>
</organism>
<reference evidence="4" key="1">
    <citation type="submission" date="2021-05" db="EMBL/GenBank/DDBJ databases">
        <title>Genome of Sphingobium sp. strain.</title>
        <authorList>
            <person name="Fan R."/>
        </authorList>
    </citation>
    <scope>NUCLEOTIDE SEQUENCE</scope>
    <source>
        <strain evidence="4">H33</strain>
    </source>
</reference>
<proteinExistence type="predicted"/>